<protein>
    <recommendedName>
        <fullName evidence="2">molybdopterin molybdotransferase</fullName>
        <ecNumber evidence="2">2.10.1.1</ecNumber>
    </recommendedName>
</protein>
<keyword evidence="3 4" id="KW-0501">Molybdenum cofactor biosynthesis</keyword>
<gene>
    <name evidence="6" type="ORF">WKI299_LOCUS17945</name>
</gene>
<dbReference type="Proteomes" id="UP000663856">
    <property type="component" value="Unassembled WGS sequence"/>
</dbReference>
<dbReference type="GO" id="GO:0061598">
    <property type="term" value="F:molybdopterin adenylyltransferase activity"/>
    <property type="evidence" value="ECO:0007669"/>
    <property type="project" value="UniProtKB-UniRule"/>
</dbReference>
<comment type="catalytic activity">
    <reaction evidence="4">
        <text>adenylyl-molybdopterin + molybdate = Mo-molybdopterin + AMP + H(+)</text>
        <dbReference type="Rhea" id="RHEA:35047"/>
        <dbReference type="ChEBI" id="CHEBI:15378"/>
        <dbReference type="ChEBI" id="CHEBI:36264"/>
        <dbReference type="ChEBI" id="CHEBI:62727"/>
        <dbReference type="ChEBI" id="CHEBI:71302"/>
        <dbReference type="ChEBI" id="CHEBI:456215"/>
    </reaction>
</comment>
<evidence type="ECO:0000256" key="4">
    <source>
        <dbReference type="RuleBase" id="RU365090"/>
    </source>
</evidence>
<dbReference type="GO" id="GO:0006777">
    <property type="term" value="P:Mo-molybdopterin cofactor biosynthetic process"/>
    <property type="evidence" value="ECO:0007669"/>
    <property type="project" value="UniProtKB-UniRule"/>
</dbReference>
<dbReference type="InterPro" id="IPR036688">
    <property type="entry name" value="MoeA_C_domain_IV_sf"/>
</dbReference>
<dbReference type="Gene3D" id="2.40.340.10">
    <property type="entry name" value="MoeA, C-terminal, domain IV"/>
    <property type="match status" value="1"/>
</dbReference>
<comment type="cofactor">
    <cofactor evidence="4">
        <name>Mg(2+)</name>
        <dbReference type="ChEBI" id="CHEBI:18420"/>
    </cofactor>
</comment>
<dbReference type="EC" id="2.10.1.1" evidence="2"/>
<dbReference type="Pfam" id="PF00994">
    <property type="entry name" value="MoCF_biosynth"/>
    <property type="match status" value="1"/>
</dbReference>
<dbReference type="SUPFAM" id="SSF53218">
    <property type="entry name" value="Molybdenum cofactor biosynthesis proteins"/>
    <property type="match status" value="1"/>
</dbReference>
<name>A0A816TA71_9BILA</name>
<dbReference type="UniPathway" id="UPA00344"/>
<evidence type="ECO:0000256" key="2">
    <source>
        <dbReference type="ARBA" id="ARBA00013269"/>
    </source>
</evidence>
<comment type="function">
    <text evidence="4">Catalyzes two steps in the biosynthesis of the molybdenum cofactor. In the first step, molybdopterin is adenylated. Subsequently, molybdate is inserted into adenylated molybdopterin and AMP is released.</text>
</comment>
<keyword evidence="4" id="KW-0479">Metal-binding</keyword>
<keyword evidence="4" id="KW-0808">Transferase</keyword>
<dbReference type="InterPro" id="IPR036425">
    <property type="entry name" value="MoaB/Mog-like_dom_sf"/>
</dbReference>
<comment type="caution">
    <text evidence="6">The sequence shown here is derived from an EMBL/GenBank/DDBJ whole genome shotgun (WGS) entry which is preliminary data.</text>
</comment>
<proteinExistence type="inferred from homology"/>
<dbReference type="AlphaFoldDB" id="A0A816TA71"/>
<feature type="domain" description="MoaB/Mog" evidence="5">
    <location>
        <begin position="72"/>
        <end position="119"/>
    </location>
</feature>
<dbReference type="InterPro" id="IPR038987">
    <property type="entry name" value="MoeA-like"/>
</dbReference>
<dbReference type="InterPro" id="IPR001453">
    <property type="entry name" value="MoaB/Mog_dom"/>
</dbReference>
<dbReference type="GO" id="GO:0061599">
    <property type="term" value="F:molybdopterin molybdotransferase activity"/>
    <property type="evidence" value="ECO:0007669"/>
    <property type="project" value="UniProtKB-UniRule"/>
</dbReference>
<keyword evidence="4" id="KW-0500">Molybdenum</keyword>
<evidence type="ECO:0000313" key="6">
    <source>
        <dbReference type="EMBL" id="CAF2089943.1"/>
    </source>
</evidence>
<dbReference type="EMBL" id="CAJNRF010007268">
    <property type="protein sequence ID" value="CAF2089943.1"/>
    <property type="molecule type" value="Genomic_DNA"/>
</dbReference>
<sequence>MAMVEQNLLTGRNQSLSDRIFSQQTGVEIQRHSRSNGELKQQHEVLLSTLLLEQQLHSTATNQHQQFVKEESLLKLCDELRPNLILTTGGTGISPDDTTPEVLYRDIDDDIQMSEFALQKNVPLELADLGLLATVEPQTIHFYDKLCVVVLSTDNGEIRDSNKIMLMRVLKCTTCYLLSVLSNYLDPRPEYIRVIIIEWSIKSSIPIARTVSPDNQYSSCLLNVRRCEGLDGYNQQVD</sequence>
<dbReference type="PANTHER" id="PTHR10192:SF5">
    <property type="entry name" value="GEPHYRIN"/>
    <property type="match status" value="1"/>
</dbReference>
<evidence type="ECO:0000256" key="3">
    <source>
        <dbReference type="ARBA" id="ARBA00023150"/>
    </source>
</evidence>
<dbReference type="Gene3D" id="3.40.980.10">
    <property type="entry name" value="MoaB/Mog-like domain"/>
    <property type="match status" value="1"/>
</dbReference>
<comment type="catalytic activity">
    <reaction evidence="4">
        <text>molybdopterin + ATP + H(+) = adenylyl-molybdopterin + diphosphate</text>
        <dbReference type="Rhea" id="RHEA:31331"/>
        <dbReference type="ChEBI" id="CHEBI:15378"/>
        <dbReference type="ChEBI" id="CHEBI:30616"/>
        <dbReference type="ChEBI" id="CHEBI:33019"/>
        <dbReference type="ChEBI" id="CHEBI:58698"/>
        <dbReference type="ChEBI" id="CHEBI:62727"/>
    </reaction>
</comment>
<dbReference type="PROSITE" id="PS01078">
    <property type="entry name" value="MOCF_BIOSYNTHESIS_1"/>
    <property type="match status" value="1"/>
</dbReference>
<dbReference type="GO" id="GO:0005829">
    <property type="term" value="C:cytosol"/>
    <property type="evidence" value="ECO:0007669"/>
    <property type="project" value="TreeGrafter"/>
</dbReference>
<reference evidence="6" key="1">
    <citation type="submission" date="2021-02" db="EMBL/GenBank/DDBJ databases">
        <authorList>
            <person name="Nowell W R."/>
        </authorList>
    </citation>
    <scope>NUCLEOTIDE SEQUENCE</scope>
</reference>
<accession>A0A816TA71</accession>
<dbReference type="PANTHER" id="PTHR10192">
    <property type="entry name" value="MOLYBDOPTERIN BIOSYNTHESIS PROTEIN"/>
    <property type="match status" value="1"/>
</dbReference>
<comment type="similarity">
    <text evidence="1">In the N-terminal section; belongs to the MoaB/Mog family.</text>
</comment>
<dbReference type="GO" id="GO:0046872">
    <property type="term" value="F:metal ion binding"/>
    <property type="evidence" value="ECO:0007669"/>
    <property type="project" value="UniProtKB-UniRule"/>
</dbReference>
<evidence type="ECO:0000259" key="5">
    <source>
        <dbReference type="Pfam" id="PF00994"/>
    </source>
</evidence>
<comment type="similarity">
    <text evidence="4">Belongs to the MoeA family.</text>
</comment>
<dbReference type="InterPro" id="IPR008284">
    <property type="entry name" value="MoCF_biosynth_CS"/>
</dbReference>
<evidence type="ECO:0000256" key="1">
    <source>
        <dbReference type="ARBA" id="ARBA00007589"/>
    </source>
</evidence>
<comment type="pathway">
    <text evidence="4">Cofactor biosynthesis; molybdopterin biosynthesis.</text>
</comment>
<keyword evidence="4" id="KW-0460">Magnesium</keyword>
<dbReference type="GO" id="GO:0005524">
    <property type="term" value="F:ATP binding"/>
    <property type="evidence" value="ECO:0007669"/>
    <property type="project" value="UniProtKB-UniRule"/>
</dbReference>
<evidence type="ECO:0000313" key="7">
    <source>
        <dbReference type="Proteomes" id="UP000663856"/>
    </source>
</evidence>
<organism evidence="6 7">
    <name type="scientific">Rotaria magnacalcarata</name>
    <dbReference type="NCBI Taxonomy" id="392030"/>
    <lineage>
        <taxon>Eukaryota</taxon>
        <taxon>Metazoa</taxon>
        <taxon>Spiralia</taxon>
        <taxon>Gnathifera</taxon>
        <taxon>Rotifera</taxon>
        <taxon>Eurotatoria</taxon>
        <taxon>Bdelloidea</taxon>
        <taxon>Philodinida</taxon>
        <taxon>Philodinidae</taxon>
        <taxon>Rotaria</taxon>
    </lineage>
</organism>